<evidence type="ECO:0000313" key="3">
    <source>
        <dbReference type="Proteomes" id="UP000498740"/>
    </source>
</evidence>
<sequence length="115" mass="12310">MPDDPGGRVRLLPGAFIQHYDAGTKENPLASQHQTSPGTRRPMYLCTRPAAATGPVTCPMVDSNIRVKPDRQLPTSDYSFPGGLARKGHAAGATLRRASVWEAAGPGWVAGVWCR</sequence>
<comment type="caution">
    <text evidence="2">The sequence shown here is derived from an EMBL/GenBank/DDBJ whole genome shotgun (WGS) entry which is preliminary data.</text>
</comment>
<reference evidence="2 3" key="1">
    <citation type="submission" date="2020-05" db="EMBL/GenBank/DDBJ databases">
        <title>Whole genome shotgun sequence of Streptomyces microflavus NBRC 13062.</title>
        <authorList>
            <person name="Komaki H."/>
            <person name="Tamura T."/>
        </authorList>
    </citation>
    <scope>NUCLEOTIDE SEQUENCE [LARGE SCALE GENOMIC DNA]</scope>
    <source>
        <strain evidence="2 3">NBRC 13062</strain>
    </source>
</reference>
<feature type="region of interest" description="Disordered" evidence="1">
    <location>
        <begin position="22"/>
        <end position="41"/>
    </location>
</feature>
<dbReference type="Proteomes" id="UP000498740">
    <property type="component" value="Unassembled WGS sequence"/>
</dbReference>
<dbReference type="EMBL" id="BLWD01000003">
    <property type="protein sequence ID" value="GFN09763.1"/>
    <property type="molecule type" value="Genomic_DNA"/>
</dbReference>
<name>A0A7J0D4U9_STRMI</name>
<dbReference type="AlphaFoldDB" id="A0A7J0D4U9"/>
<evidence type="ECO:0000313" key="2">
    <source>
        <dbReference type="EMBL" id="GFN09763.1"/>
    </source>
</evidence>
<proteinExistence type="predicted"/>
<gene>
    <name evidence="2" type="ORF">Smic_83190</name>
</gene>
<evidence type="ECO:0000256" key="1">
    <source>
        <dbReference type="SAM" id="MobiDB-lite"/>
    </source>
</evidence>
<protein>
    <submittedName>
        <fullName evidence="2">Uncharacterized protein</fullName>
    </submittedName>
</protein>
<feature type="compositionally biased region" description="Polar residues" evidence="1">
    <location>
        <begin position="29"/>
        <end position="38"/>
    </location>
</feature>
<organism evidence="2 3">
    <name type="scientific">Streptomyces microflavus</name>
    <name type="common">Streptomyces lipmanii</name>
    <dbReference type="NCBI Taxonomy" id="1919"/>
    <lineage>
        <taxon>Bacteria</taxon>
        <taxon>Bacillati</taxon>
        <taxon>Actinomycetota</taxon>
        <taxon>Actinomycetes</taxon>
        <taxon>Kitasatosporales</taxon>
        <taxon>Streptomycetaceae</taxon>
        <taxon>Streptomyces</taxon>
    </lineage>
</organism>
<accession>A0A7J0D4U9</accession>